<keyword evidence="5" id="KW-0408">Iron</keyword>
<dbReference type="Proteomes" id="UP000095553">
    <property type="component" value="Unassembled WGS sequence"/>
</dbReference>
<comment type="subcellular location">
    <subcellularLocation>
        <location evidence="1">Cell membrane</location>
        <topology evidence="1">Peripheral membrane protein</topology>
    </subcellularLocation>
</comment>
<evidence type="ECO:0000313" key="10">
    <source>
        <dbReference type="Proteomes" id="UP000095553"/>
    </source>
</evidence>
<keyword evidence="9" id="KW-0067">ATP-binding</keyword>
<keyword evidence="4" id="KW-0410">Iron transport</keyword>
<dbReference type="InterPro" id="IPR003959">
    <property type="entry name" value="ATPase_AAA_core"/>
</dbReference>
<evidence type="ECO:0000256" key="1">
    <source>
        <dbReference type="ARBA" id="ARBA00004202"/>
    </source>
</evidence>
<keyword evidence="7" id="KW-0472">Membrane</keyword>
<dbReference type="Pfam" id="PF13476">
    <property type="entry name" value="AAA_23"/>
    <property type="match status" value="1"/>
</dbReference>
<dbReference type="InterPro" id="IPR027417">
    <property type="entry name" value="P-loop_NTPase"/>
</dbReference>
<protein>
    <submittedName>
        <fullName evidence="9">Hemin importer ATP-binding subunit</fullName>
    </submittedName>
</protein>
<evidence type="ECO:0000313" key="9">
    <source>
        <dbReference type="EMBL" id="CUM86960.1"/>
    </source>
</evidence>
<sequence length="236" mass="27130">MNDQFIQGIIFDWNKIDDDSYLKQIEALKDVERLEFQNSINFFVGENGSGKSTLLEAIAIAHGFNPEGGTKNYVFSTHDTHSELCDAIRVVKGYRKEKWGYFLRAESFYNVATKEEEYGGIDSARYHERSHGEGFLALAQNNLQPNGLYLFDEPEAALSPQRQLTLLMEIYKCAKKGAQFFIVTHSPILLGIPDADIFCFDDGRIHLCEYEETESYQITEMFINNRKVLLDRLLKE</sequence>
<dbReference type="PANTHER" id="PTHR42771:SF2">
    <property type="entry name" value="IRON(3+)-HYDROXAMATE IMPORT ATP-BINDING PROTEIN FHUC"/>
    <property type="match status" value="1"/>
</dbReference>
<evidence type="ECO:0000256" key="7">
    <source>
        <dbReference type="ARBA" id="ARBA00023136"/>
    </source>
</evidence>
<dbReference type="SUPFAM" id="SSF52540">
    <property type="entry name" value="P-loop containing nucleoside triphosphate hydrolases"/>
    <property type="match status" value="1"/>
</dbReference>
<dbReference type="GO" id="GO:0005524">
    <property type="term" value="F:ATP binding"/>
    <property type="evidence" value="ECO:0007669"/>
    <property type="project" value="UniProtKB-KW"/>
</dbReference>
<keyword evidence="3" id="KW-1003">Cell membrane</keyword>
<gene>
    <name evidence="9" type="ORF">ERS852571_01060</name>
</gene>
<dbReference type="SMART" id="SM00382">
    <property type="entry name" value="AAA"/>
    <property type="match status" value="1"/>
</dbReference>
<dbReference type="GO" id="GO:0016887">
    <property type="term" value="F:ATP hydrolysis activity"/>
    <property type="evidence" value="ECO:0007669"/>
    <property type="project" value="InterPro"/>
</dbReference>
<dbReference type="InterPro" id="IPR003593">
    <property type="entry name" value="AAA+_ATPase"/>
</dbReference>
<name>A0A173S9L6_ANAHA</name>
<evidence type="ECO:0000256" key="5">
    <source>
        <dbReference type="ARBA" id="ARBA00023004"/>
    </source>
</evidence>
<evidence type="ECO:0000256" key="6">
    <source>
        <dbReference type="ARBA" id="ARBA00023065"/>
    </source>
</evidence>
<dbReference type="EMBL" id="CYXY01000005">
    <property type="protein sequence ID" value="CUM86960.1"/>
    <property type="molecule type" value="Genomic_DNA"/>
</dbReference>
<dbReference type="GO" id="GO:0006826">
    <property type="term" value="P:iron ion transport"/>
    <property type="evidence" value="ECO:0007669"/>
    <property type="project" value="UniProtKB-KW"/>
</dbReference>
<evidence type="ECO:0000256" key="2">
    <source>
        <dbReference type="ARBA" id="ARBA00022448"/>
    </source>
</evidence>
<keyword evidence="9" id="KW-0547">Nucleotide-binding</keyword>
<evidence type="ECO:0000259" key="8">
    <source>
        <dbReference type="SMART" id="SM00382"/>
    </source>
</evidence>
<evidence type="ECO:0000256" key="3">
    <source>
        <dbReference type="ARBA" id="ARBA00022475"/>
    </source>
</evidence>
<dbReference type="GO" id="GO:0005886">
    <property type="term" value="C:plasma membrane"/>
    <property type="evidence" value="ECO:0007669"/>
    <property type="project" value="UniProtKB-SubCell"/>
</dbReference>
<organism evidence="9 10">
    <name type="scientific">Anaerostipes hadrus</name>
    <dbReference type="NCBI Taxonomy" id="649756"/>
    <lineage>
        <taxon>Bacteria</taxon>
        <taxon>Bacillati</taxon>
        <taxon>Bacillota</taxon>
        <taxon>Clostridia</taxon>
        <taxon>Lachnospirales</taxon>
        <taxon>Lachnospiraceae</taxon>
        <taxon>Anaerostipes</taxon>
    </lineage>
</organism>
<dbReference type="AlphaFoldDB" id="A0A173S9L6"/>
<feature type="domain" description="AAA+ ATPase" evidence="8">
    <location>
        <begin position="37"/>
        <end position="204"/>
    </location>
</feature>
<dbReference type="GO" id="GO:0006302">
    <property type="term" value="P:double-strand break repair"/>
    <property type="evidence" value="ECO:0007669"/>
    <property type="project" value="InterPro"/>
</dbReference>
<keyword evidence="6" id="KW-0406">Ion transport</keyword>
<proteinExistence type="predicted"/>
<accession>A0A173S9L6</accession>
<dbReference type="Pfam" id="PF13304">
    <property type="entry name" value="AAA_21"/>
    <property type="match status" value="1"/>
</dbReference>
<dbReference type="InterPro" id="IPR038729">
    <property type="entry name" value="Rad50/SbcC_AAA"/>
</dbReference>
<dbReference type="PANTHER" id="PTHR42771">
    <property type="entry name" value="IRON(3+)-HYDROXAMATE IMPORT ATP-BINDING PROTEIN FHUC"/>
    <property type="match status" value="1"/>
</dbReference>
<dbReference type="RefSeq" id="WP_055072549.1">
    <property type="nucleotide sequence ID" value="NZ_CACRSX010000008.1"/>
</dbReference>
<evidence type="ECO:0000256" key="4">
    <source>
        <dbReference type="ARBA" id="ARBA00022496"/>
    </source>
</evidence>
<keyword evidence="2" id="KW-0813">Transport</keyword>
<dbReference type="Gene3D" id="3.40.50.300">
    <property type="entry name" value="P-loop containing nucleotide triphosphate hydrolases"/>
    <property type="match status" value="2"/>
</dbReference>
<dbReference type="InterPro" id="IPR051535">
    <property type="entry name" value="Siderophore_ABC-ATPase"/>
</dbReference>
<reference evidence="9 10" key="1">
    <citation type="submission" date="2015-09" db="EMBL/GenBank/DDBJ databases">
        <authorList>
            <consortium name="Pathogen Informatics"/>
        </authorList>
    </citation>
    <scope>NUCLEOTIDE SEQUENCE [LARGE SCALE GENOMIC DNA]</scope>
    <source>
        <strain evidence="9 10">2789STDY5834959</strain>
    </source>
</reference>